<gene>
    <name evidence="12" type="ORF">J0M35_09310</name>
</gene>
<evidence type="ECO:0000256" key="2">
    <source>
        <dbReference type="ARBA" id="ARBA00004370"/>
    </source>
</evidence>
<dbReference type="Pfam" id="PF02518">
    <property type="entry name" value="HATPase_c"/>
    <property type="match status" value="1"/>
</dbReference>
<dbReference type="PROSITE" id="PS50109">
    <property type="entry name" value="HIS_KIN"/>
    <property type="match status" value="1"/>
</dbReference>
<dbReference type="InterPro" id="IPR003594">
    <property type="entry name" value="HATPase_dom"/>
</dbReference>
<keyword evidence="6" id="KW-0418">Kinase</keyword>
<dbReference type="CDD" id="cd00130">
    <property type="entry name" value="PAS"/>
    <property type="match status" value="1"/>
</dbReference>
<dbReference type="AlphaFoldDB" id="A0A8J7PA90"/>
<comment type="subcellular location">
    <subcellularLocation>
        <location evidence="2">Membrane</location>
    </subcellularLocation>
</comment>
<dbReference type="InterPro" id="IPR003660">
    <property type="entry name" value="HAMP_dom"/>
</dbReference>
<evidence type="ECO:0000256" key="4">
    <source>
        <dbReference type="ARBA" id="ARBA00022553"/>
    </source>
</evidence>
<dbReference type="NCBIfam" id="TIGR00229">
    <property type="entry name" value="sensory_box"/>
    <property type="match status" value="1"/>
</dbReference>
<dbReference type="Gene3D" id="3.30.565.10">
    <property type="entry name" value="Histidine kinase-like ATPase, C-terminal domain"/>
    <property type="match status" value="1"/>
</dbReference>
<evidence type="ECO:0000256" key="1">
    <source>
        <dbReference type="ARBA" id="ARBA00000085"/>
    </source>
</evidence>
<dbReference type="GO" id="GO:0006355">
    <property type="term" value="P:regulation of DNA-templated transcription"/>
    <property type="evidence" value="ECO:0007669"/>
    <property type="project" value="InterPro"/>
</dbReference>
<feature type="transmembrane region" description="Helical" evidence="8">
    <location>
        <begin position="189"/>
        <end position="211"/>
    </location>
</feature>
<feature type="domain" description="HAMP" evidence="11">
    <location>
        <begin position="212"/>
        <end position="262"/>
    </location>
</feature>
<dbReference type="EMBL" id="JAFLCK010000011">
    <property type="protein sequence ID" value="MBN8660547.1"/>
    <property type="molecule type" value="Genomic_DNA"/>
</dbReference>
<dbReference type="SUPFAM" id="SSF47384">
    <property type="entry name" value="Homodimeric domain of signal transducing histidine kinase"/>
    <property type="match status" value="1"/>
</dbReference>
<feature type="domain" description="PAS" evidence="10">
    <location>
        <begin position="267"/>
        <end position="317"/>
    </location>
</feature>
<evidence type="ECO:0000259" key="9">
    <source>
        <dbReference type="PROSITE" id="PS50109"/>
    </source>
</evidence>
<dbReference type="Pfam" id="PF00512">
    <property type="entry name" value="HisKA"/>
    <property type="match status" value="1"/>
</dbReference>
<evidence type="ECO:0000256" key="8">
    <source>
        <dbReference type="SAM" id="Phobius"/>
    </source>
</evidence>
<dbReference type="PRINTS" id="PR00344">
    <property type="entry name" value="BCTRLSENSOR"/>
</dbReference>
<comment type="caution">
    <text evidence="12">The sequence shown here is derived from an EMBL/GenBank/DDBJ whole genome shotgun (WGS) entry which is preliminary data.</text>
</comment>
<dbReference type="InterPro" id="IPR036097">
    <property type="entry name" value="HisK_dim/P_sf"/>
</dbReference>
<feature type="domain" description="Histidine kinase" evidence="9">
    <location>
        <begin position="403"/>
        <end position="620"/>
    </location>
</feature>
<dbReference type="PROSITE" id="PS50112">
    <property type="entry name" value="PAS"/>
    <property type="match status" value="1"/>
</dbReference>
<keyword evidence="8" id="KW-0812">Transmembrane</keyword>
<reference evidence="12" key="1">
    <citation type="submission" date="2021-02" db="EMBL/GenBank/DDBJ databases">
        <title>Genome-Resolved Metagenomics of a Microbial Community Performing Photosynthetic Biological Nutrient Removal.</title>
        <authorList>
            <person name="Mcdaniel E.A."/>
        </authorList>
    </citation>
    <scope>NUCLEOTIDE SEQUENCE</scope>
    <source>
        <strain evidence="12">UWPOB_OBS1</strain>
    </source>
</reference>
<dbReference type="InterPro" id="IPR035965">
    <property type="entry name" value="PAS-like_dom_sf"/>
</dbReference>
<dbReference type="Gene3D" id="6.10.340.10">
    <property type="match status" value="1"/>
</dbReference>
<evidence type="ECO:0000313" key="13">
    <source>
        <dbReference type="Proteomes" id="UP000664277"/>
    </source>
</evidence>
<dbReference type="CDD" id="cd00075">
    <property type="entry name" value="HATPase"/>
    <property type="match status" value="1"/>
</dbReference>
<dbReference type="InterPro" id="IPR000014">
    <property type="entry name" value="PAS"/>
</dbReference>
<keyword evidence="4" id="KW-0597">Phosphoprotein</keyword>
<dbReference type="PANTHER" id="PTHR43711">
    <property type="entry name" value="TWO-COMPONENT HISTIDINE KINASE"/>
    <property type="match status" value="1"/>
</dbReference>
<keyword evidence="7" id="KW-0902">Two-component regulatory system</keyword>
<dbReference type="EC" id="2.7.13.3" evidence="3"/>
<organism evidence="12 13">
    <name type="scientific">Candidatus Obscuribacter phosphatis</name>
    <dbReference type="NCBI Taxonomy" id="1906157"/>
    <lineage>
        <taxon>Bacteria</taxon>
        <taxon>Bacillati</taxon>
        <taxon>Candidatus Melainabacteria</taxon>
        <taxon>Candidatus Obscuribacterales</taxon>
        <taxon>Candidatus Obscuribacteraceae</taxon>
        <taxon>Candidatus Obscuribacter</taxon>
    </lineage>
</organism>
<dbReference type="SUPFAM" id="SSF55874">
    <property type="entry name" value="ATPase domain of HSP90 chaperone/DNA topoisomerase II/histidine kinase"/>
    <property type="match status" value="1"/>
</dbReference>
<dbReference type="GO" id="GO:0016020">
    <property type="term" value="C:membrane"/>
    <property type="evidence" value="ECO:0007669"/>
    <property type="project" value="UniProtKB-SubCell"/>
</dbReference>
<dbReference type="SMART" id="SM00091">
    <property type="entry name" value="PAS"/>
    <property type="match status" value="1"/>
</dbReference>
<dbReference type="GO" id="GO:0000155">
    <property type="term" value="F:phosphorelay sensor kinase activity"/>
    <property type="evidence" value="ECO:0007669"/>
    <property type="project" value="InterPro"/>
</dbReference>
<evidence type="ECO:0000256" key="3">
    <source>
        <dbReference type="ARBA" id="ARBA00012438"/>
    </source>
</evidence>
<dbReference type="InterPro" id="IPR003661">
    <property type="entry name" value="HisK_dim/P_dom"/>
</dbReference>
<dbReference type="Pfam" id="PF00989">
    <property type="entry name" value="PAS"/>
    <property type="match status" value="1"/>
</dbReference>
<protein>
    <recommendedName>
        <fullName evidence="3">histidine kinase</fullName>
        <ecNumber evidence="3">2.7.13.3</ecNumber>
    </recommendedName>
</protein>
<dbReference type="SMART" id="SM00387">
    <property type="entry name" value="HATPase_c"/>
    <property type="match status" value="1"/>
</dbReference>
<dbReference type="Gene3D" id="3.30.450.20">
    <property type="entry name" value="PAS domain"/>
    <property type="match status" value="1"/>
</dbReference>
<dbReference type="FunFam" id="3.30.565.10:FF:000006">
    <property type="entry name" value="Sensor histidine kinase WalK"/>
    <property type="match status" value="1"/>
</dbReference>
<dbReference type="PANTHER" id="PTHR43711:SF1">
    <property type="entry name" value="HISTIDINE KINASE 1"/>
    <property type="match status" value="1"/>
</dbReference>
<evidence type="ECO:0000256" key="6">
    <source>
        <dbReference type="ARBA" id="ARBA00022777"/>
    </source>
</evidence>
<dbReference type="InterPro" id="IPR036890">
    <property type="entry name" value="HATPase_C_sf"/>
</dbReference>
<dbReference type="InterPro" id="IPR004358">
    <property type="entry name" value="Sig_transdc_His_kin-like_C"/>
</dbReference>
<dbReference type="Proteomes" id="UP000664277">
    <property type="component" value="Unassembled WGS sequence"/>
</dbReference>
<dbReference type="PROSITE" id="PS50885">
    <property type="entry name" value="HAMP"/>
    <property type="match status" value="1"/>
</dbReference>
<dbReference type="SMART" id="SM00388">
    <property type="entry name" value="HisKA"/>
    <property type="match status" value="1"/>
</dbReference>
<sequence>MRLSLTAKALILISVPLLFEVGSAWLLLDLQKQAEEEAERANRSRAVSDQINQISRNIYEVWNTVSSASRGTWLSSSFLSQSYKKTFNGLREQYTYLINLSGKNEKLVKCAKEAMAAIDEAEALLDKNCLDLRAGKVEEVFANHKDKEKQLKQLYKQMLSQEFFLVEHEEEEFLKNSPVRLREYRQRTISIFVVAMAAHVIFSVILVVFLVGRVTSRLGYLGREVSKLGTGRPLLPLSGGDEIASLSRALSTMATELNALLRKQGAIVNNARDTICAIDDKGCFLSINPAGEELFGLYSDELIASRFIEYLHPADKEIALAWYQGLKSKSEKSRGTEGNTVELRLYRRTGNKAGNKAGKDSAEPLTTLWSGQWSEADRSLFCVIHDISERKELEKAKQEFTAMLTHDLRSPLATIRGLLELLQAGRLGALSDRGCELVEMADRNSTRMMNLINDLLDIEKINSGTMPLEIEEVAVGELFQEVELSLGQWMKESRIALKINQTSYKVFADRDKLSRVLFNLVSNAVKFSEPGCRVTLSAMPEGEYIKISVTDQGPGIPADKLDSIFERFAQASSADHKEKGGSGLGLAICRAIVNLHGGRIWAQSTAGLGSTFNFTVLAAI</sequence>
<keyword evidence="5" id="KW-0808">Transferase</keyword>
<evidence type="ECO:0000313" key="12">
    <source>
        <dbReference type="EMBL" id="MBN8660547.1"/>
    </source>
</evidence>
<name>A0A8J7PA90_9BACT</name>
<keyword evidence="8" id="KW-0472">Membrane</keyword>
<dbReference type="SUPFAM" id="SSF55785">
    <property type="entry name" value="PYP-like sensor domain (PAS domain)"/>
    <property type="match status" value="1"/>
</dbReference>
<accession>A0A8J7PA90</accession>
<dbReference type="Gene3D" id="1.10.287.130">
    <property type="match status" value="1"/>
</dbReference>
<evidence type="ECO:0000259" key="11">
    <source>
        <dbReference type="PROSITE" id="PS50885"/>
    </source>
</evidence>
<dbReference type="InterPro" id="IPR050736">
    <property type="entry name" value="Sensor_HK_Regulatory"/>
</dbReference>
<proteinExistence type="predicted"/>
<comment type="catalytic activity">
    <reaction evidence="1">
        <text>ATP + protein L-histidine = ADP + protein N-phospho-L-histidine.</text>
        <dbReference type="EC" id="2.7.13.3"/>
    </reaction>
</comment>
<dbReference type="CDD" id="cd00082">
    <property type="entry name" value="HisKA"/>
    <property type="match status" value="1"/>
</dbReference>
<evidence type="ECO:0000259" key="10">
    <source>
        <dbReference type="PROSITE" id="PS50112"/>
    </source>
</evidence>
<dbReference type="InterPro" id="IPR013767">
    <property type="entry name" value="PAS_fold"/>
</dbReference>
<dbReference type="InterPro" id="IPR005467">
    <property type="entry name" value="His_kinase_dom"/>
</dbReference>
<evidence type="ECO:0000256" key="7">
    <source>
        <dbReference type="ARBA" id="ARBA00023012"/>
    </source>
</evidence>
<keyword evidence="8" id="KW-1133">Transmembrane helix</keyword>
<evidence type="ECO:0000256" key="5">
    <source>
        <dbReference type="ARBA" id="ARBA00022679"/>
    </source>
</evidence>